<feature type="region of interest" description="Disordered" evidence="1">
    <location>
        <begin position="214"/>
        <end position="247"/>
    </location>
</feature>
<proteinExistence type="predicted"/>
<dbReference type="PANTHER" id="PTHR34791">
    <property type="entry name" value="OS02G0272100 PROTEIN"/>
    <property type="match status" value="1"/>
</dbReference>
<dbReference type="EMBL" id="CM000883">
    <property type="protein sequence ID" value="KQJ86298.1"/>
    <property type="molecule type" value="Genomic_DNA"/>
</dbReference>
<feature type="transmembrane region" description="Helical" evidence="2">
    <location>
        <begin position="21"/>
        <end position="40"/>
    </location>
</feature>
<dbReference type="PANTHER" id="PTHR34791:SF1">
    <property type="entry name" value="OS02G0272100 PROTEIN"/>
    <property type="match status" value="1"/>
</dbReference>
<keyword evidence="2" id="KW-1133">Transmembrane helix</keyword>
<keyword evidence="2" id="KW-0472">Membrane</keyword>
<name>A0A0Q3GZC4_BRADI</name>
<reference evidence="3" key="2">
    <citation type="submission" date="2017-06" db="EMBL/GenBank/DDBJ databases">
        <title>WGS assembly of Brachypodium distachyon.</title>
        <authorList>
            <consortium name="The International Brachypodium Initiative"/>
            <person name="Lucas S."/>
            <person name="Harmon-Smith M."/>
            <person name="Lail K."/>
            <person name="Tice H."/>
            <person name="Grimwood J."/>
            <person name="Bruce D."/>
            <person name="Barry K."/>
            <person name="Shu S."/>
            <person name="Lindquist E."/>
            <person name="Wang M."/>
            <person name="Pitluck S."/>
            <person name="Vogel J.P."/>
            <person name="Garvin D.F."/>
            <person name="Mockler T.C."/>
            <person name="Schmutz J."/>
            <person name="Rokhsar D."/>
            <person name="Bevan M.W."/>
        </authorList>
    </citation>
    <scope>NUCLEOTIDE SEQUENCE</scope>
    <source>
        <strain evidence="3">Bd21</strain>
    </source>
</reference>
<dbReference type="Proteomes" id="UP000008810">
    <property type="component" value="Chromosome 4"/>
</dbReference>
<dbReference type="InParanoid" id="A0A0Q3GZC4"/>
<dbReference type="EnsemblPlants" id="KQJ86298">
    <property type="protein sequence ID" value="KQJ86298"/>
    <property type="gene ID" value="BRADI_4g04525v3"/>
</dbReference>
<sequence length="247" mass="27026">MAKMNSPLHRVIDARRWDGELLLGRLFILFHAAFVDAGFLPAAAADPFLPKQLGATASTLSLRYLVPLQQLLAAVALRVRAYGRHVVFYVGPFYVDTSSVVSGAGSSDYLWACVDAFAAAPFLSGGLDGTARALRNDPLVAALWRELAQGLSCRVLREICGGEHELYHLLSPPPPPPWTYEYDPPELFLSAAATKYLDGLAEAERLRGKAGARRAMSWSSSGGGREKRRHHAGAVNSPSARYRWKHR</sequence>
<dbReference type="Gramene" id="KQJ86298">
    <property type="protein sequence ID" value="KQJ86298"/>
    <property type="gene ID" value="BRADI_4g04525v3"/>
</dbReference>
<protein>
    <submittedName>
        <fullName evidence="3 4">Uncharacterized protein</fullName>
    </submittedName>
</protein>
<dbReference type="OrthoDB" id="684434at2759"/>
<evidence type="ECO:0000256" key="2">
    <source>
        <dbReference type="SAM" id="Phobius"/>
    </source>
</evidence>
<accession>A0A0Q3GZC4</accession>
<evidence type="ECO:0000313" key="4">
    <source>
        <dbReference type="EnsemblPlants" id="KQJ86298"/>
    </source>
</evidence>
<reference evidence="4" key="3">
    <citation type="submission" date="2018-08" db="UniProtKB">
        <authorList>
            <consortium name="EnsemblPlants"/>
        </authorList>
    </citation>
    <scope>IDENTIFICATION</scope>
    <source>
        <strain evidence="4">cv. Bd21</strain>
    </source>
</reference>
<evidence type="ECO:0000313" key="5">
    <source>
        <dbReference type="Proteomes" id="UP000008810"/>
    </source>
</evidence>
<evidence type="ECO:0000313" key="3">
    <source>
        <dbReference type="EMBL" id="KQJ86298.1"/>
    </source>
</evidence>
<keyword evidence="5" id="KW-1185">Reference proteome</keyword>
<evidence type="ECO:0000256" key="1">
    <source>
        <dbReference type="SAM" id="MobiDB-lite"/>
    </source>
</evidence>
<gene>
    <name evidence="3" type="ORF">BRADI_4g04525v3</name>
</gene>
<organism evidence="3">
    <name type="scientific">Brachypodium distachyon</name>
    <name type="common">Purple false brome</name>
    <name type="synonym">Trachynia distachya</name>
    <dbReference type="NCBI Taxonomy" id="15368"/>
    <lineage>
        <taxon>Eukaryota</taxon>
        <taxon>Viridiplantae</taxon>
        <taxon>Streptophyta</taxon>
        <taxon>Embryophyta</taxon>
        <taxon>Tracheophyta</taxon>
        <taxon>Spermatophyta</taxon>
        <taxon>Magnoliopsida</taxon>
        <taxon>Liliopsida</taxon>
        <taxon>Poales</taxon>
        <taxon>Poaceae</taxon>
        <taxon>BOP clade</taxon>
        <taxon>Pooideae</taxon>
        <taxon>Stipodae</taxon>
        <taxon>Brachypodieae</taxon>
        <taxon>Brachypodium</taxon>
    </lineage>
</organism>
<keyword evidence="2" id="KW-0812">Transmembrane</keyword>
<dbReference type="AlphaFoldDB" id="A0A0Q3GZC4"/>
<reference evidence="3 4" key="1">
    <citation type="journal article" date="2010" name="Nature">
        <title>Genome sequencing and analysis of the model grass Brachypodium distachyon.</title>
        <authorList>
            <consortium name="International Brachypodium Initiative"/>
        </authorList>
    </citation>
    <scope>NUCLEOTIDE SEQUENCE [LARGE SCALE GENOMIC DNA]</scope>
    <source>
        <strain evidence="3 4">Bd21</strain>
    </source>
</reference>
<dbReference type="FunCoup" id="A0A0Q3GZC4">
    <property type="interactions" value="1"/>
</dbReference>